<sequence length="309" mass="32980">MSPSPPEESPGYVRRRLTRWREGVVEVSDDHVADERPVELVYNGQSFAVMMATPQDLDDFALGFSLSEGLIVAPSQLLDVEIRPLLEGIQLALRVHEDAPGAKLDGAAQRILPGRSGCGLCGSRQLEDVVRQPAPVEGDISVTPSDLERALLALQQRQPINAVTGAVHAAAWGRAGCDVVLVREDVGRHNALDKLIGALHHAGIDPASGFALITSRASYEMTIKAASAGITVLAAISAPTALAIELARSAGLTLIGFTRAGSFNVYCCPERLNATAFPLDGPQGTSHRTQIPQPTQHQGLRGLLRFVRR</sequence>
<keyword evidence="1 3" id="KW-0963">Cytoplasm</keyword>
<dbReference type="NCBIfam" id="TIGR00129">
    <property type="entry name" value="fdhD_narQ"/>
    <property type="match status" value="1"/>
</dbReference>
<dbReference type="GO" id="GO:0005737">
    <property type="term" value="C:cytoplasm"/>
    <property type="evidence" value="ECO:0007669"/>
    <property type="project" value="UniProtKB-SubCell"/>
</dbReference>
<comment type="function">
    <text evidence="3">Required for formate dehydrogenase (FDH) activity. Acts as a sulfur carrier protein that transfers sulfur from IscS to the molybdenum cofactor prior to its insertion into FDH.</text>
</comment>
<dbReference type="PANTHER" id="PTHR30592">
    <property type="entry name" value="FORMATE DEHYDROGENASE"/>
    <property type="match status" value="1"/>
</dbReference>
<dbReference type="Proteomes" id="UP000316471">
    <property type="component" value="Unassembled WGS sequence"/>
</dbReference>
<evidence type="ECO:0000313" key="5">
    <source>
        <dbReference type="Proteomes" id="UP000316471"/>
    </source>
</evidence>
<reference evidence="4 5" key="1">
    <citation type="journal article" date="2015" name="Stand. Genomic Sci.">
        <title>Genomic Encyclopedia of Bacterial and Archaeal Type Strains, Phase III: the genomes of soil and plant-associated and newly described type strains.</title>
        <authorList>
            <person name="Whitman W.B."/>
            <person name="Woyke T."/>
            <person name="Klenk H.P."/>
            <person name="Zhou Y."/>
            <person name="Lilburn T.G."/>
            <person name="Beck B.J."/>
            <person name="De Vos P."/>
            <person name="Vandamme P."/>
            <person name="Eisen J.A."/>
            <person name="Garrity G."/>
            <person name="Hugenholtz P."/>
            <person name="Kyrpides N.C."/>
        </authorList>
    </citation>
    <scope>NUCLEOTIDE SEQUENCE [LARGE SCALE GENOMIC DNA]</scope>
    <source>
        <strain evidence="4 5">CGMCC 1.10136</strain>
    </source>
</reference>
<feature type="active site" description="Cysteine persulfide intermediate" evidence="3">
    <location>
        <position position="118"/>
    </location>
</feature>
<dbReference type="Gene3D" id="3.40.140.10">
    <property type="entry name" value="Cytidine Deaminase, domain 2"/>
    <property type="match status" value="1"/>
</dbReference>
<keyword evidence="5" id="KW-1185">Reference proteome</keyword>
<comment type="similarity">
    <text evidence="3">Belongs to the FdhD family.</text>
</comment>
<dbReference type="Gene3D" id="3.10.20.10">
    <property type="match status" value="1"/>
</dbReference>
<comment type="subcellular location">
    <subcellularLocation>
        <location evidence="3">Cytoplasm</location>
    </subcellularLocation>
</comment>
<evidence type="ECO:0000256" key="1">
    <source>
        <dbReference type="ARBA" id="ARBA00022490"/>
    </source>
</evidence>
<organism evidence="4 5">
    <name type="scientific">Aerolutibacter ruishenii</name>
    <dbReference type="NCBI Taxonomy" id="686800"/>
    <lineage>
        <taxon>Bacteria</taxon>
        <taxon>Pseudomonadati</taxon>
        <taxon>Pseudomonadota</taxon>
        <taxon>Gammaproteobacteria</taxon>
        <taxon>Lysobacterales</taxon>
        <taxon>Lysobacteraceae</taxon>
        <taxon>Aerolutibacter</taxon>
    </lineage>
</organism>
<proteinExistence type="inferred from homology"/>
<dbReference type="PIRSF" id="PIRSF015626">
    <property type="entry name" value="FdhD"/>
    <property type="match status" value="1"/>
</dbReference>
<name>A0A562LV69_9GAMM</name>
<comment type="caution">
    <text evidence="4">The sequence shown here is derived from an EMBL/GenBank/DDBJ whole genome shotgun (WGS) entry which is preliminary data.</text>
</comment>
<evidence type="ECO:0000313" key="4">
    <source>
        <dbReference type="EMBL" id="TWI11540.1"/>
    </source>
</evidence>
<comment type="caution">
    <text evidence="3">Lacks conserved residue(s) required for the propagation of feature annotation.</text>
</comment>
<dbReference type="EMBL" id="VLKP01000005">
    <property type="protein sequence ID" value="TWI11540.1"/>
    <property type="molecule type" value="Genomic_DNA"/>
</dbReference>
<dbReference type="Pfam" id="PF02634">
    <property type="entry name" value="FdhD-NarQ"/>
    <property type="match status" value="1"/>
</dbReference>
<gene>
    <name evidence="3" type="primary">fdhD</name>
    <name evidence="4" type="ORF">IP93_01437</name>
</gene>
<evidence type="ECO:0000256" key="2">
    <source>
        <dbReference type="ARBA" id="ARBA00023150"/>
    </source>
</evidence>
<dbReference type="SUPFAM" id="SSF53927">
    <property type="entry name" value="Cytidine deaminase-like"/>
    <property type="match status" value="1"/>
</dbReference>
<dbReference type="InterPro" id="IPR016193">
    <property type="entry name" value="Cytidine_deaminase-like"/>
</dbReference>
<keyword evidence="2 3" id="KW-0501">Molybdenum cofactor biosynthesis</keyword>
<dbReference type="PANTHER" id="PTHR30592:SF1">
    <property type="entry name" value="SULFUR CARRIER PROTEIN FDHD"/>
    <property type="match status" value="1"/>
</dbReference>
<dbReference type="GO" id="GO:0097163">
    <property type="term" value="F:sulfur carrier activity"/>
    <property type="evidence" value="ECO:0007669"/>
    <property type="project" value="UniProtKB-UniRule"/>
</dbReference>
<evidence type="ECO:0000256" key="3">
    <source>
        <dbReference type="HAMAP-Rule" id="MF_00187"/>
    </source>
</evidence>
<accession>A0A562LV69</accession>
<dbReference type="InterPro" id="IPR003786">
    <property type="entry name" value="FdhD"/>
</dbReference>
<dbReference type="AlphaFoldDB" id="A0A562LV69"/>
<protein>
    <recommendedName>
        <fullName evidence="3">Sulfur carrier protein FdhD</fullName>
    </recommendedName>
</protein>
<dbReference type="GO" id="GO:0006777">
    <property type="term" value="P:Mo-molybdopterin cofactor biosynthetic process"/>
    <property type="evidence" value="ECO:0007669"/>
    <property type="project" value="UniProtKB-UniRule"/>
</dbReference>
<dbReference type="HAMAP" id="MF_00187">
    <property type="entry name" value="FdhD"/>
    <property type="match status" value="1"/>
</dbReference>
<dbReference type="OrthoDB" id="3197277at2"/>
<dbReference type="GO" id="GO:0016783">
    <property type="term" value="F:sulfurtransferase activity"/>
    <property type="evidence" value="ECO:0007669"/>
    <property type="project" value="InterPro"/>
</dbReference>